<dbReference type="PANTHER" id="PTHR35303">
    <property type="entry name" value="OS02G0197800 PROTEIN"/>
    <property type="match status" value="1"/>
</dbReference>
<dbReference type="Gene3D" id="3.30.2020.30">
    <property type="match status" value="1"/>
</dbReference>
<keyword evidence="1" id="KW-0479">Metal-binding</keyword>
<evidence type="ECO:0000256" key="1">
    <source>
        <dbReference type="ARBA" id="ARBA00022723"/>
    </source>
</evidence>
<evidence type="ECO:0000313" key="4">
    <source>
        <dbReference type="EMBL" id="SDU67877.1"/>
    </source>
</evidence>
<dbReference type="InterPro" id="IPR010376">
    <property type="entry name" value="GBBH-like_N"/>
</dbReference>
<accession>A0AAX2DFW5</accession>
<dbReference type="AlphaFoldDB" id="A0AAX2DFW5"/>
<keyword evidence="2" id="KW-0408">Iron</keyword>
<evidence type="ECO:0000256" key="2">
    <source>
        <dbReference type="ARBA" id="ARBA00023004"/>
    </source>
</evidence>
<dbReference type="Pfam" id="PF06155">
    <property type="entry name" value="GBBH-like_N"/>
    <property type="match status" value="1"/>
</dbReference>
<feature type="domain" description="Gamma-butyrobetaine hydroxylase-like N-terminal" evidence="3">
    <location>
        <begin position="10"/>
        <end position="87"/>
    </location>
</feature>
<keyword evidence="5" id="KW-1185">Reference proteome</keyword>
<organism evidence="4 5">
    <name type="scientific">Pseudomonas mediterranea</name>
    <dbReference type="NCBI Taxonomy" id="183795"/>
    <lineage>
        <taxon>Bacteria</taxon>
        <taxon>Pseudomonadati</taxon>
        <taxon>Pseudomonadota</taxon>
        <taxon>Gammaproteobacteria</taxon>
        <taxon>Pseudomonadales</taxon>
        <taxon>Pseudomonadaceae</taxon>
        <taxon>Pseudomonas</taxon>
    </lineage>
</organism>
<gene>
    <name evidence="4" type="ORF">SAMN05216476_4251</name>
</gene>
<reference evidence="4 5" key="1">
    <citation type="submission" date="2016-10" db="EMBL/GenBank/DDBJ databases">
        <authorList>
            <person name="Varghese N."/>
            <person name="Submissions S."/>
        </authorList>
    </citation>
    <scope>NUCLEOTIDE SEQUENCE [LARGE SCALE GENOMIC DNA]</scope>
    <source>
        <strain evidence="4 5">DSM 16733</strain>
    </source>
</reference>
<sequence>MNPLAIGNAQGKGQLRLSWPDGREQRLDHAELRRQCPCSQCRAFRLQGLAVLVDSRIRVVEVNAQGYGVQLVFSDGHERGIYPWAYLAGLNTEPSVGAELARDDDGPFSINASRPTAIASRLAPTWVCGC</sequence>
<dbReference type="PANTHER" id="PTHR35303:SF8">
    <property type="entry name" value="GAMMA-BUTYROBETAINE HYDROXYLASE-LIKE N-TERMINAL DOMAIN-CONTAINING PROTEIN"/>
    <property type="match status" value="1"/>
</dbReference>
<dbReference type="Proteomes" id="UP000183772">
    <property type="component" value="Chromosome I"/>
</dbReference>
<dbReference type="EMBL" id="LT629790">
    <property type="protein sequence ID" value="SDU67877.1"/>
    <property type="molecule type" value="Genomic_DNA"/>
</dbReference>
<proteinExistence type="predicted"/>
<dbReference type="InterPro" id="IPR038492">
    <property type="entry name" value="GBBH-like_N_sf"/>
</dbReference>
<evidence type="ECO:0000313" key="5">
    <source>
        <dbReference type="Proteomes" id="UP000183772"/>
    </source>
</evidence>
<name>A0AAX2DFW5_9PSED</name>
<evidence type="ECO:0000259" key="3">
    <source>
        <dbReference type="Pfam" id="PF06155"/>
    </source>
</evidence>
<dbReference type="GO" id="GO:0046872">
    <property type="term" value="F:metal ion binding"/>
    <property type="evidence" value="ECO:0007669"/>
    <property type="project" value="UniProtKB-KW"/>
</dbReference>
<protein>
    <submittedName>
        <fullName evidence="4">DUF971 family protein</fullName>
    </submittedName>
</protein>